<evidence type="ECO:0000256" key="1">
    <source>
        <dbReference type="ARBA" id="ARBA00023157"/>
    </source>
</evidence>
<dbReference type="Pfam" id="PF00059">
    <property type="entry name" value="Lectin_C"/>
    <property type="match status" value="1"/>
</dbReference>
<dbReference type="PROSITE" id="PS50041">
    <property type="entry name" value="C_TYPE_LECTIN_2"/>
    <property type="match status" value="1"/>
</dbReference>
<dbReference type="InterPro" id="IPR018378">
    <property type="entry name" value="C-type_lectin_CS"/>
</dbReference>
<keyword evidence="5" id="KW-1185">Reference proteome</keyword>
<feature type="domain" description="C-type lectin" evidence="3">
    <location>
        <begin position="53"/>
        <end position="177"/>
    </location>
</feature>
<dbReference type="Proteomes" id="UP000410492">
    <property type="component" value="Unassembled WGS sequence"/>
</dbReference>
<gene>
    <name evidence="4" type="ORF">CALMAC_LOCUS19913</name>
</gene>
<dbReference type="SUPFAM" id="SSF56436">
    <property type="entry name" value="C-type lectin-like"/>
    <property type="match status" value="1"/>
</dbReference>
<protein>
    <recommendedName>
        <fullName evidence="3">C-type lectin domain-containing protein</fullName>
    </recommendedName>
</protein>
<dbReference type="InterPro" id="IPR016186">
    <property type="entry name" value="C-type_lectin-like/link_sf"/>
</dbReference>
<dbReference type="OrthoDB" id="6707551at2759"/>
<evidence type="ECO:0000256" key="2">
    <source>
        <dbReference type="SAM" id="SignalP"/>
    </source>
</evidence>
<sequence length="180" mass="20215">MSLRVFVVLATFVALSSGVPAVNNTSAISKAGYPKIHPGTNLESSPYLPLIRYQDVLYYFGAILTGSVDQVDLFCNYHNMKLVSIQSNEESENLIAGLRSFLETSENVRFWTSGRKYGNNWRWESTGLPTHYTNWAKGEPNNSGGNETCIEVFFNSAAKTLEWNDKKCEAANYFICESRD</sequence>
<feature type="chain" id="PRO_5025024631" description="C-type lectin domain-containing protein" evidence="2">
    <location>
        <begin position="19"/>
        <end position="180"/>
    </location>
</feature>
<dbReference type="PROSITE" id="PS00615">
    <property type="entry name" value="C_TYPE_LECTIN_1"/>
    <property type="match status" value="1"/>
</dbReference>
<proteinExistence type="predicted"/>
<reference evidence="4 5" key="1">
    <citation type="submission" date="2019-01" db="EMBL/GenBank/DDBJ databases">
        <authorList>
            <person name="Sayadi A."/>
        </authorList>
    </citation>
    <scope>NUCLEOTIDE SEQUENCE [LARGE SCALE GENOMIC DNA]</scope>
</reference>
<dbReference type="InterPro" id="IPR016187">
    <property type="entry name" value="CTDL_fold"/>
</dbReference>
<name>A0A653DRW8_CALMS</name>
<feature type="signal peptide" evidence="2">
    <location>
        <begin position="1"/>
        <end position="18"/>
    </location>
</feature>
<organism evidence="4 5">
    <name type="scientific">Callosobruchus maculatus</name>
    <name type="common">Southern cowpea weevil</name>
    <name type="synonym">Pulse bruchid</name>
    <dbReference type="NCBI Taxonomy" id="64391"/>
    <lineage>
        <taxon>Eukaryota</taxon>
        <taxon>Metazoa</taxon>
        <taxon>Ecdysozoa</taxon>
        <taxon>Arthropoda</taxon>
        <taxon>Hexapoda</taxon>
        <taxon>Insecta</taxon>
        <taxon>Pterygota</taxon>
        <taxon>Neoptera</taxon>
        <taxon>Endopterygota</taxon>
        <taxon>Coleoptera</taxon>
        <taxon>Polyphaga</taxon>
        <taxon>Cucujiformia</taxon>
        <taxon>Chrysomeloidea</taxon>
        <taxon>Chrysomelidae</taxon>
        <taxon>Bruchinae</taxon>
        <taxon>Bruchini</taxon>
        <taxon>Callosobruchus</taxon>
    </lineage>
</organism>
<dbReference type="InterPro" id="IPR001304">
    <property type="entry name" value="C-type_lectin-like"/>
</dbReference>
<dbReference type="InterPro" id="IPR050111">
    <property type="entry name" value="C-type_lectin/snaclec_domain"/>
</dbReference>
<dbReference type="PANTHER" id="PTHR22803">
    <property type="entry name" value="MANNOSE, PHOSPHOLIPASE, LECTIN RECEPTOR RELATED"/>
    <property type="match status" value="1"/>
</dbReference>
<evidence type="ECO:0000313" key="4">
    <source>
        <dbReference type="EMBL" id="VEN62944.1"/>
    </source>
</evidence>
<dbReference type="SMART" id="SM00034">
    <property type="entry name" value="CLECT"/>
    <property type="match status" value="1"/>
</dbReference>
<keyword evidence="1" id="KW-1015">Disulfide bond</keyword>
<dbReference type="Gene3D" id="3.10.100.10">
    <property type="entry name" value="Mannose-Binding Protein A, subunit A"/>
    <property type="match status" value="1"/>
</dbReference>
<dbReference type="EMBL" id="CAACVG010014244">
    <property type="protein sequence ID" value="VEN62944.1"/>
    <property type="molecule type" value="Genomic_DNA"/>
</dbReference>
<evidence type="ECO:0000313" key="5">
    <source>
        <dbReference type="Proteomes" id="UP000410492"/>
    </source>
</evidence>
<accession>A0A653DRW8</accession>
<dbReference type="AlphaFoldDB" id="A0A653DRW8"/>
<evidence type="ECO:0000259" key="3">
    <source>
        <dbReference type="PROSITE" id="PS50041"/>
    </source>
</evidence>
<keyword evidence="2" id="KW-0732">Signal</keyword>